<dbReference type="SFLD" id="SFLDS00003">
    <property type="entry name" value="Haloacid_Dehalogenase"/>
    <property type="match status" value="1"/>
</dbReference>
<dbReference type="InterPro" id="IPR050155">
    <property type="entry name" value="HAD-like_hydrolase_sf"/>
</dbReference>
<evidence type="ECO:0000313" key="1">
    <source>
        <dbReference type="EMBL" id="KRK37140.1"/>
    </source>
</evidence>
<dbReference type="Proteomes" id="UP000050909">
    <property type="component" value="Unassembled WGS sequence"/>
</dbReference>
<dbReference type="PANTHER" id="PTHR43434:SF26">
    <property type="entry name" value="PYROPHOSPHATASE PPAX"/>
    <property type="match status" value="1"/>
</dbReference>
<dbReference type="Gene3D" id="3.40.50.1000">
    <property type="entry name" value="HAD superfamily/HAD-like"/>
    <property type="match status" value="1"/>
</dbReference>
<dbReference type="InterPro" id="IPR041492">
    <property type="entry name" value="HAD_2"/>
</dbReference>
<keyword evidence="2" id="KW-1185">Reference proteome</keyword>
<dbReference type="SUPFAM" id="SSF56784">
    <property type="entry name" value="HAD-like"/>
    <property type="match status" value="1"/>
</dbReference>
<dbReference type="InterPro" id="IPR036412">
    <property type="entry name" value="HAD-like_sf"/>
</dbReference>
<protein>
    <submittedName>
        <fullName evidence="1">Pyrophosphatase ppaX</fullName>
    </submittedName>
</protein>
<dbReference type="AlphaFoldDB" id="A0A0R1H0C0"/>
<dbReference type="NCBIfam" id="TIGR01549">
    <property type="entry name" value="HAD-SF-IA-v1"/>
    <property type="match status" value="1"/>
</dbReference>
<accession>A0A0R1H0C0</accession>
<dbReference type="GO" id="GO:0008967">
    <property type="term" value="F:phosphoglycolate phosphatase activity"/>
    <property type="evidence" value="ECO:0007669"/>
    <property type="project" value="TreeGrafter"/>
</dbReference>
<dbReference type="Gene3D" id="1.10.150.240">
    <property type="entry name" value="Putative phosphatase, domain 2"/>
    <property type="match status" value="1"/>
</dbReference>
<gene>
    <name evidence="1" type="ORF">FC62_GL001485</name>
</gene>
<dbReference type="Pfam" id="PF13419">
    <property type="entry name" value="HAD_2"/>
    <property type="match status" value="1"/>
</dbReference>
<dbReference type="RefSeq" id="WP_056945808.1">
    <property type="nucleotide sequence ID" value="NZ_AZCV01000007.1"/>
</dbReference>
<dbReference type="InterPro" id="IPR023198">
    <property type="entry name" value="PGP-like_dom2"/>
</dbReference>
<evidence type="ECO:0000313" key="2">
    <source>
        <dbReference type="Proteomes" id="UP000050909"/>
    </source>
</evidence>
<sequence length="205" mass="22649">MINTVLFDVDGTLLDTEMANLGALQQMLLKHYHINKSIAELEFALGIPAHKIMAELQIPFAESVELWDAQMPEFQHLVKVFDGINHTIDNLLRERLALGVVTSENQTELERLVYPYGIVQKFPYVVTASDTTEHKPSPAPVLKALEATGAFAENTIYIGDSIYDLQSAKAAGVKFGLAGWGAHDRGQFESADYKFSSPAEIEAII</sequence>
<comment type="caution">
    <text evidence="1">The sequence shown here is derived from an EMBL/GenBank/DDBJ whole genome shotgun (WGS) entry which is preliminary data.</text>
</comment>
<dbReference type="GO" id="GO:0005829">
    <property type="term" value="C:cytosol"/>
    <property type="evidence" value="ECO:0007669"/>
    <property type="project" value="TreeGrafter"/>
</dbReference>
<dbReference type="SFLD" id="SFLDG01129">
    <property type="entry name" value="C1.5:_HAD__Beta-PGM__Phosphata"/>
    <property type="match status" value="1"/>
</dbReference>
<dbReference type="InterPro" id="IPR006439">
    <property type="entry name" value="HAD-SF_hydro_IA"/>
</dbReference>
<proteinExistence type="predicted"/>
<reference evidence="1 2" key="1">
    <citation type="journal article" date="2015" name="Genome Announc.">
        <title>Expanding the biotechnology potential of lactobacilli through comparative genomics of 213 strains and associated genera.</title>
        <authorList>
            <person name="Sun Z."/>
            <person name="Harris H.M."/>
            <person name="McCann A."/>
            <person name="Guo C."/>
            <person name="Argimon S."/>
            <person name="Zhang W."/>
            <person name="Yang X."/>
            <person name="Jeffery I.B."/>
            <person name="Cooney J.C."/>
            <person name="Kagawa T.F."/>
            <person name="Liu W."/>
            <person name="Song Y."/>
            <person name="Salvetti E."/>
            <person name="Wrobel A."/>
            <person name="Rasinkangas P."/>
            <person name="Parkhill J."/>
            <person name="Rea M.C."/>
            <person name="O'Sullivan O."/>
            <person name="Ritari J."/>
            <person name="Douillard F.P."/>
            <person name="Paul Ross R."/>
            <person name="Yang R."/>
            <person name="Briner A.E."/>
            <person name="Felis G.E."/>
            <person name="de Vos W.M."/>
            <person name="Barrangou R."/>
            <person name="Klaenhammer T.R."/>
            <person name="Caufield P.W."/>
            <person name="Cui Y."/>
            <person name="Zhang H."/>
            <person name="O'Toole P.W."/>
        </authorList>
    </citation>
    <scope>NUCLEOTIDE SEQUENCE [LARGE SCALE GENOMIC DNA]</scope>
    <source>
        <strain evidence="1 2">DSM 20534</strain>
    </source>
</reference>
<organism evidence="1 2">
    <name type="scientific">Amylolactobacillus amylotrophicus DSM 20534</name>
    <dbReference type="NCBI Taxonomy" id="1423722"/>
    <lineage>
        <taxon>Bacteria</taxon>
        <taxon>Bacillati</taxon>
        <taxon>Bacillota</taxon>
        <taxon>Bacilli</taxon>
        <taxon>Lactobacillales</taxon>
        <taxon>Lactobacillaceae</taxon>
        <taxon>Amylolactobacillus</taxon>
    </lineage>
</organism>
<name>A0A0R1H0C0_9LACO</name>
<dbReference type="PANTHER" id="PTHR43434">
    <property type="entry name" value="PHOSPHOGLYCOLATE PHOSPHATASE"/>
    <property type="match status" value="1"/>
</dbReference>
<dbReference type="EMBL" id="AZCV01000007">
    <property type="protein sequence ID" value="KRK37140.1"/>
    <property type="molecule type" value="Genomic_DNA"/>
</dbReference>
<dbReference type="PATRIC" id="fig|1423722.3.peg.1510"/>
<dbReference type="GO" id="GO:0006281">
    <property type="term" value="P:DNA repair"/>
    <property type="evidence" value="ECO:0007669"/>
    <property type="project" value="TreeGrafter"/>
</dbReference>
<dbReference type="InterPro" id="IPR023214">
    <property type="entry name" value="HAD_sf"/>
</dbReference>